<evidence type="ECO:0000256" key="3">
    <source>
        <dbReference type="ARBA" id="ARBA00023235"/>
    </source>
</evidence>
<keyword evidence="2" id="KW-0576">Peroxisome</keyword>
<dbReference type="GO" id="GO:0006635">
    <property type="term" value="P:fatty acid beta-oxidation"/>
    <property type="evidence" value="ECO:0007669"/>
    <property type="project" value="TreeGrafter"/>
</dbReference>
<dbReference type="GO" id="GO:0005782">
    <property type="term" value="C:peroxisomal matrix"/>
    <property type="evidence" value="ECO:0007669"/>
    <property type="project" value="TreeGrafter"/>
</dbReference>
<keyword evidence="4" id="KW-0812">Transmembrane</keyword>
<dbReference type="Pfam" id="PF00378">
    <property type="entry name" value="ECH_1"/>
    <property type="match status" value="1"/>
</dbReference>
<dbReference type="InterPro" id="IPR001753">
    <property type="entry name" value="Enoyl-CoA_hydra/iso"/>
</dbReference>
<gene>
    <name evidence="5" type="ORF">C6P40_003057</name>
</gene>
<dbReference type="Gene3D" id="3.90.226.10">
    <property type="entry name" value="2-enoyl-CoA Hydratase, Chain A, domain 1"/>
    <property type="match status" value="1"/>
</dbReference>
<dbReference type="PANTHER" id="PTHR43684:SF1">
    <property type="entry name" value="ENOYL-COA DELTA ISOMERASE 2"/>
    <property type="match status" value="1"/>
</dbReference>
<keyword evidence="3" id="KW-0413">Isomerase</keyword>
<dbReference type="EMBL" id="PUHW01000337">
    <property type="protein sequence ID" value="KAG0686979.1"/>
    <property type="molecule type" value="Genomic_DNA"/>
</dbReference>
<comment type="caution">
    <text evidence="5">The sequence shown here is derived from an EMBL/GenBank/DDBJ whole genome shotgun (WGS) entry which is preliminary data.</text>
</comment>
<feature type="transmembrane region" description="Helical" evidence="4">
    <location>
        <begin position="101"/>
        <end position="128"/>
    </location>
</feature>
<dbReference type="SUPFAM" id="SSF52096">
    <property type="entry name" value="ClpP/crotonase"/>
    <property type="match status" value="1"/>
</dbReference>
<keyword evidence="6" id="KW-1185">Reference proteome</keyword>
<dbReference type="CDD" id="cd06558">
    <property type="entry name" value="crotonase-like"/>
    <property type="match status" value="1"/>
</dbReference>
<organism evidence="5 6">
    <name type="scientific">Pichia californica</name>
    <dbReference type="NCBI Taxonomy" id="460514"/>
    <lineage>
        <taxon>Eukaryota</taxon>
        <taxon>Fungi</taxon>
        <taxon>Dikarya</taxon>
        <taxon>Ascomycota</taxon>
        <taxon>Saccharomycotina</taxon>
        <taxon>Pichiomycetes</taxon>
        <taxon>Pichiales</taxon>
        <taxon>Pichiaceae</taxon>
        <taxon>Pichia</taxon>
    </lineage>
</organism>
<evidence type="ECO:0000256" key="4">
    <source>
        <dbReference type="SAM" id="Phobius"/>
    </source>
</evidence>
<evidence type="ECO:0000256" key="1">
    <source>
        <dbReference type="ARBA" id="ARBA00004275"/>
    </source>
</evidence>
<dbReference type="InterPro" id="IPR051053">
    <property type="entry name" value="ECH/Chromodomain_protein"/>
</dbReference>
<feature type="non-terminal residue" evidence="5">
    <location>
        <position position="272"/>
    </location>
</feature>
<evidence type="ECO:0000256" key="2">
    <source>
        <dbReference type="ARBA" id="ARBA00023140"/>
    </source>
</evidence>
<dbReference type="PANTHER" id="PTHR43684">
    <property type="match status" value="1"/>
</dbReference>
<evidence type="ECO:0000313" key="6">
    <source>
        <dbReference type="Proteomes" id="UP000697127"/>
    </source>
</evidence>
<dbReference type="AlphaFoldDB" id="A0A9P6WGX2"/>
<keyword evidence="4" id="KW-0472">Membrane</keyword>
<sequence length="272" mass="30381">MTESLTYNITGPIFEININNPQSLNSFTIPEFVKLANLFDLANENENTSVTLLTSTGDFFSAGANIKFVSKMINKSKLEYYEEITSKNILLVHTILNHKKLIVVALNGPVIGLSAALVCMMDIIYAYIPDNNDNNDNDNSNNKLKQPYMQFPFASIGLINECGVSASLPYRLGLTKSLEAVSFAKPITLDEMISSGFITKSIKSNSVNNFNLQVKKNILKLVSNLAIDSIIENKNLIRKAFNNQINNQIVNESMNGLKRWVDERPQTAFKLM</sequence>
<evidence type="ECO:0000313" key="5">
    <source>
        <dbReference type="EMBL" id="KAG0686979.1"/>
    </source>
</evidence>
<reference evidence="5" key="1">
    <citation type="submission" date="2020-11" db="EMBL/GenBank/DDBJ databases">
        <title>Kefir isolates.</title>
        <authorList>
            <person name="Marcisauskas S."/>
            <person name="Kim Y."/>
            <person name="Blasche S."/>
        </authorList>
    </citation>
    <scope>NUCLEOTIDE SEQUENCE</scope>
    <source>
        <strain evidence="5">Olga-1</strain>
    </source>
</reference>
<dbReference type="Proteomes" id="UP000697127">
    <property type="component" value="Unassembled WGS sequence"/>
</dbReference>
<comment type="subcellular location">
    <subcellularLocation>
        <location evidence="1">Peroxisome</location>
    </subcellularLocation>
</comment>
<protein>
    <submittedName>
        <fullName evidence="5">Uncharacterized protein</fullName>
    </submittedName>
</protein>
<proteinExistence type="predicted"/>
<dbReference type="InterPro" id="IPR029045">
    <property type="entry name" value="ClpP/crotonase-like_dom_sf"/>
</dbReference>
<accession>A0A9P6WGX2</accession>
<keyword evidence="4" id="KW-1133">Transmembrane helix</keyword>
<name>A0A9P6WGX2_9ASCO</name>
<dbReference type="GO" id="GO:0004165">
    <property type="term" value="F:delta(3)-delta(2)-enoyl-CoA isomerase activity"/>
    <property type="evidence" value="ECO:0007669"/>
    <property type="project" value="UniProtKB-ARBA"/>
</dbReference>